<reference evidence="2 3" key="1">
    <citation type="submission" date="2018-04" db="EMBL/GenBank/DDBJ databases">
        <title>Thalassorhabdus spongiae gen. nov., sp. nov., isolated from a marine sponge in South-West Iceland.</title>
        <authorList>
            <person name="Knobloch S."/>
            <person name="Daussin A."/>
            <person name="Johannsson R."/>
            <person name="Marteinsson V.T."/>
        </authorList>
    </citation>
    <scope>NUCLEOTIDE SEQUENCE [LARGE SCALE GENOMIC DNA]</scope>
    <source>
        <strain evidence="2 3">Hp12</strain>
    </source>
</reference>
<gene>
    <name evidence="2" type="ORF">DC094_05100</name>
</gene>
<feature type="coiled-coil region" evidence="1">
    <location>
        <begin position="65"/>
        <end position="127"/>
    </location>
</feature>
<dbReference type="InterPro" id="IPR016866">
    <property type="entry name" value="UCP028069"/>
</dbReference>
<evidence type="ECO:0000313" key="2">
    <source>
        <dbReference type="EMBL" id="PVZ72386.1"/>
    </source>
</evidence>
<dbReference type="AlphaFoldDB" id="A0A2V1H059"/>
<evidence type="ECO:0000313" key="3">
    <source>
        <dbReference type="Proteomes" id="UP000244906"/>
    </source>
</evidence>
<dbReference type="PIRSF" id="PIRSF028069">
    <property type="entry name" value="UCP028069"/>
    <property type="match status" value="1"/>
</dbReference>
<keyword evidence="1" id="KW-0175">Coiled coil</keyword>
<evidence type="ECO:0000256" key="1">
    <source>
        <dbReference type="SAM" id="Coils"/>
    </source>
</evidence>
<organism evidence="2 3">
    <name type="scientific">Pelagibaculum spongiae</name>
    <dbReference type="NCBI Taxonomy" id="2080658"/>
    <lineage>
        <taxon>Bacteria</taxon>
        <taxon>Pseudomonadati</taxon>
        <taxon>Pseudomonadota</taxon>
        <taxon>Gammaproteobacteria</taxon>
        <taxon>Oceanospirillales</taxon>
        <taxon>Pelagibaculum</taxon>
    </lineage>
</organism>
<accession>A0A2V1H059</accession>
<dbReference type="Proteomes" id="UP000244906">
    <property type="component" value="Unassembled WGS sequence"/>
</dbReference>
<proteinExistence type="predicted"/>
<evidence type="ECO:0008006" key="4">
    <source>
        <dbReference type="Google" id="ProtNLM"/>
    </source>
</evidence>
<dbReference type="EMBL" id="QDDL01000001">
    <property type="protein sequence ID" value="PVZ72386.1"/>
    <property type="molecule type" value="Genomic_DNA"/>
</dbReference>
<name>A0A2V1H059_9GAMM</name>
<dbReference type="Pfam" id="PF11932">
    <property type="entry name" value="DUF3450"/>
    <property type="match status" value="1"/>
</dbReference>
<protein>
    <recommendedName>
        <fullName evidence="4">DUF3450 domain-containing protein</fullName>
    </recommendedName>
</protein>
<keyword evidence="3" id="KW-1185">Reference proteome</keyword>
<sequence>MNVAIDFSSGFLAMHHYFDKLLFLLLILPLYGQAETQNTQLLDTPLLDTPLKDALKIQQQTSQAASQSQQVIDKLSDQTKQLLQEYQNSTRYLQSLKVFNDNLQQTINNQQDSVDSLQQQIDSIQQTSIEITPLMLRMIDSLQQFIDIDLPFLGPLRQQRVDQLNQLMTSPDVTTSEKFRKILEAYQIESDYGRNIETYKASLLDQNQQKRTLQFLRIGRIALVYQTLDGKETGHWNSQNKSWQILDNSYRYSVSQGIKMAKKQASVGLIRLPIATAEAIQ</sequence>
<comment type="caution">
    <text evidence="2">The sequence shown here is derived from an EMBL/GenBank/DDBJ whole genome shotgun (WGS) entry which is preliminary data.</text>
</comment>